<evidence type="ECO:0000313" key="1">
    <source>
        <dbReference type="EMBL" id="MBB5939101.1"/>
    </source>
</evidence>
<name>A0A7W9QF18_9ACTN</name>
<organism evidence="1 2">
    <name type="scientific">Streptomyces zagrosensis</name>
    <dbReference type="NCBI Taxonomy" id="1042984"/>
    <lineage>
        <taxon>Bacteria</taxon>
        <taxon>Bacillati</taxon>
        <taxon>Actinomycetota</taxon>
        <taxon>Actinomycetes</taxon>
        <taxon>Kitasatosporales</taxon>
        <taxon>Streptomycetaceae</taxon>
        <taxon>Streptomyces</taxon>
    </lineage>
</organism>
<dbReference type="EMBL" id="JACHJL010000021">
    <property type="protein sequence ID" value="MBB5939101.1"/>
    <property type="molecule type" value="Genomic_DNA"/>
</dbReference>
<comment type="caution">
    <text evidence="1">The sequence shown here is derived from an EMBL/GenBank/DDBJ whole genome shotgun (WGS) entry which is preliminary data.</text>
</comment>
<accession>A0A7W9QF18</accession>
<dbReference type="Proteomes" id="UP000588098">
    <property type="component" value="Unassembled WGS sequence"/>
</dbReference>
<proteinExistence type="predicted"/>
<protein>
    <submittedName>
        <fullName evidence="1">Uncharacterized protein</fullName>
    </submittedName>
</protein>
<keyword evidence="2" id="KW-1185">Reference proteome</keyword>
<sequence>MRSAQQSLAQPSLAGYLDGTYIAWTGMGGAGHLNVAALDLGRLGNGADPITSVNILNEHAIGAPTLLTLPVTASVPRQRLAIFWAGTDGQGTLNGAIVLRQ</sequence>
<reference evidence="1 2" key="1">
    <citation type="submission" date="2020-08" db="EMBL/GenBank/DDBJ databases">
        <title>Genomic Encyclopedia of Type Strains, Phase III (KMG-III): the genomes of soil and plant-associated and newly described type strains.</title>
        <authorList>
            <person name="Whitman W."/>
        </authorList>
    </citation>
    <scope>NUCLEOTIDE SEQUENCE [LARGE SCALE GENOMIC DNA]</scope>
    <source>
        <strain evidence="1 2">CECT 8305</strain>
    </source>
</reference>
<gene>
    <name evidence="1" type="ORF">FHS42_006193</name>
</gene>
<evidence type="ECO:0000313" key="2">
    <source>
        <dbReference type="Proteomes" id="UP000588098"/>
    </source>
</evidence>
<dbReference type="RefSeq" id="WP_184577612.1">
    <property type="nucleotide sequence ID" value="NZ_JACHJL010000021.1"/>
</dbReference>
<dbReference type="AlphaFoldDB" id="A0A7W9QF18"/>